<dbReference type="Proteomes" id="UP000475666">
    <property type="component" value="Unassembled WGS sequence"/>
</dbReference>
<protein>
    <submittedName>
        <fullName evidence="8">NAD(P)-binding protein</fullName>
    </submittedName>
</protein>
<dbReference type="InterPro" id="IPR036188">
    <property type="entry name" value="FAD/NAD-bd_sf"/>
</dbReference>
<comment type="caution">
    <text evidence="8">The sequence shown here is derived from an EMBL/GenBank/DDBJ whole genome shotgun (WGS) entry which is preliminary data.</text>
</comment>
<evidence type="ECO:0000259" key="7">
    <source>
        <dbReference type="Pfam" id="PF01494"/>
    </source>
</evidence>
<dbReference type="PANTHER" id="PTHR13789">
    <property type="entry name" value="MONOOXYGENASE"/>
    <property type="match status" value="1"/>
</dbReference>
<keyword evidence="3" id="KW-0274">FAD</keyword>
<keyword evidence="5" id="KW-0503">Monooxygenase</keyword>
<dbReference type="SUPFAM" id="SSF51905">
    <property type="entry name" value="FAD/NAD(P)-binding domain"/>
    <property type="match status" value="1"/>
</dbReference>
<evidence type="ECO:0000256" key="1">
    <source>
        <dbReference type="ARBA" id="ARBA00001974"/>
    </source>
</evidence>
<accession>A0A6G3THC9</accession>
<organism evidence="8 9">
    <name type="scientific">Streptomyces rubrogriseus</name>
    <dbReference type="NCBI Taxonomy" id="194673"/>
    <lineage>
        <taxon>Bacteria</taxon>
        <taxon>Bacillati</taxon>
        <taxon>Actinomycetota</taxon>
        <taxon>Actinomycetes</taxon>
        <taxon>Kitasatosporales</taxon>
        <taxon>Streptomycetaceae</taxon>
        <taxon>Streptomyces</taxon>
        <taxon>Streptomyces violaceoruber group</taxon>
    </lineage>
</organism>
<dbReference type="RefSeq" id="WP_164276295.1">
    <property type="nucleotide sequence ID" value="NZ_JAAGMQ010000593.1"/>
</dbReference>
<dbReference type="GO" id="GO:0071949">
    <property type="term" value="F:FAD binding"/>
    <property type="evidence" value="ECO:0007669"/>
    <property type="project" value="InterPro"/>
</dbReference>
<reference evidence="8 9" key="1">
    <citation type="submission" date="2020-01" db="EMBL/GenBank/DDBJ databases">
        <title>Insect and environment-associated Actinomycetes.</title>
        <authorList>
            <person name="Currrie C."/>
            <person name="Chevrette M."/>
            <person name="Carlson C."/>
            <person name="Stubbendieck R."/>
            <person name="Wendt-Pienkowski E."/>
        </authorList>
    </citation>
    <scope>NUCLEOTIDE SEQUENCE [LARGE SCALE GENOMIC DNA]</scope>
    <source>
        <strain evidence="8 9">SID7739</strain>
    </source>
</reference>
<proteinExistence type="predicted"/>
<feature type="compositionally biased region" description="Pro residues" evidence="6">
    <location>
        <begin position="427"/>
        <end position="438"/>
    </location>
</feature>
<feature type="region of interest" description="Disordered" evidence="6">
    <location>
        <begin position="377"/>
        <end position="438"/>
    </location>
</feature>
<keyword evidence="2" id="KW-0285">Flavoprotein</keyword>
<evidence type="ECO:0000256" key="4">
    <source>
        <dbReference type="ARBA" id="ARBA00023002"/>
    </source>
</evidence>
<gene>
    <name evidence="8" type="ORF">G3I66_19955</name>
</gene>
<evidence type="ECO:0000256" key="2">
    <source>
        <dbReference type="ARBA" id="ARBA00022630"/>
    </source>
</evidence>
<dbReference type="Gene3D" id="3.50.50.60">
    <property type="entry name" value="FAD/NAD(P)-binding domain"/>
    <property type="match status" value="1"/>
</dbReference>
<dbReference type="InterPro" id="IPR050493">
    <property type="entry name" value="FAD-dep_Monooxygenase_BioMet"/>
</dbReference>
<dbReference type="SUPFAM" id="SSF54373">
    <property type="entry name" value="FAD-linked reductases, C-terminal domain"/>
    <property type="match status" value="1"/>
</dbReference>
<evidence type="ECO:0000256" key="3">
    <source>
        <dbReference type="ARBA" id="ARBA00022827"/>
    </source>
</evidence>
<dbReference type="Pfam" id="PF01494">
    <property type="entry name" value="FAD_binding_3"/>
    <property type="match status" value="1"/>
</dbReference>
<dbReference type="PRINTS" id="PR00420">
    <property type="entry name" value="RNGMNOXGNASE"/>
</dbReference>
<dbReference type="AlphaFoldDB" id="A0A6G3THC9"/>
<dbReference type="EMBL" id="JAAGMQ010000593">
    <property type="protein sequence ID" value="NEC35421.1"/>
    <property type="molecule type" value="Genomic_DNA"/>
</dbReference>
<dbReference type="PANTHER" id="PTHR13789:SF318">
    <property type="entry name" value="GERANYLGERANYL DIPHOSPHATE REDUCTASE"/>
    <property type="match status" value="1"/>
</dbReference>
<keyword evidence="4" id="KW-0560">Oxidoreductase</keyword>
<evidence type="ECO:0000313" key="9">
    <source>
        <dbReference type="Proteomes" id="UP000475666"/>
    </source>
</evidence>
<sequence length="438" mass="46043">MVPKLRIAVVGGGIGGLAAALALTRKGHEVRVYEQAPELREAGVGMHLGPNGSRLLERWGLGERLRALGVRPAGMEVRDWSHGGTLVRQPMGEEWLAEFGAPYYTIHRADLHTMLAESLPSGTVRAGHRLERFTETEDGVRLEFAGGSTAGADVLIGADGAHSVVRRTLAGPDTAVFSGQSAFRGVVARDQVPGLPGDTLLVWAGPDARMLVYPVRGGRFLTFVAVVPDPHWRLESWSAPGDLDELAARFDGWNTDVKSLVAAVRESRRWALYDREPLARWSEGAVTLLGDAAHPMLPHHGQGVSQAVEDAAVLAHCLDATTGRDSSAAASASASASSASAASAASAFAASAASASASAARRAIAAALDTYEDVRRPHTTRVQLGSRGGGSQRLRPDEDGAESTGTMSSLVEDVSWIQRHDAEAGLPPLPPPSPSANP</sequence>
<dbReference type="GO" id="GO:0004497">
    <property type="term" value="F:monooxygenase activity"/>
    <property type="evidence" value="ECO:0007669"/>
    <property type="project" value="UniProtKB-KW"/>
</dbReference>
<evidence type="ECO:0000313" key="8">
    <source>
        <dbReference type="EMBL" id="NEC35421.1"/>
    </source>
</evidence>
<evidence type="ECO:0000256" key="5">
    <source>
        <dbReference type="ARBA" id="ARBA00023033"/>
    </source>
</evidence>
<dbReference type="InterPro" id="IPR002938">
    <property type="entry name" value="FAD-bd"/>
</dbReference>
<evidence type="ECO:0000256" key="6">
    <source>
        <dbReference type="SAM" id="MobiDB-lite"/>
    </source>
</evidence>
<comment type="cofactor">
    <cofactor evidence="1">
        <name>FAD</name>
        <dbReference type="ChEBI" id="CHEBI:57692"/>
    </cofactor>
</comment>
<name>A0A6G3THC9_9ACTN</name>
<feature type="domain" description="FAD-binding" evidence="7">
    <location>
        <begin position="6"/>
        <end position="324"/>
    </location>
</feature>